<name>A0A5D2SQI0_GOSMU</name>
<accession>A0A5D2SQI0</accession>
<proteinExistence type="predicted"/>
<dbReference type="AlphaFoldDB" id="A0A5D2SQI0"/>
<dbReference type="PANTHER" id="PTHR47723">
    <property type="entry name" value="OS05G0353850 PROTEIN"/>
    <property type="match status" value="1"/>
</dbReference>
<reference evidence="1 2" key="1">
    <citation type="submission" date="2019-07" db="EMBL/GenBank/DDBJ databases">
        <title>WGS assembly of Gossypium mustelinum.</title>
        <authorList>
            <person name="Chen Z.J."/>
            <person name="Sreedasyam A."/>
            <person name="Ando A."/>
            <person name="Song Q."/>
            <person name="De L."/>
            <person name="Hulse-Kemp A."/>
            <person name="Ding M."/>
            <person name="Ye W."/>
            <person name="Kirkbride R."/>
            <person name="Jenkins J."/>
            <person name="Plott C."/>
            <person name="Lovell J."/>
            <person name="Lin Y.-M."/>
            <person name="Vaughn R."/>
            <person name="Liu B."/>
            <person name="Li W."/>
            <person name="Simpson S."/>
            <person name="Scheffler B."/>
            <person name="Saski C."/>
            <person name="Grover C."/>
            <person name="Hu G."/>
            <person name="Conover J."/>
            <person name="Carlson J."/>
            <person name="Shu S."/>
            <person name="Boston L."/>
            <person name="Williams M."/>
            <person name="Peterson D."/>
            <person name="Mcgee K."/>
            <person name="Jones D."/>
            <person name="Wendel J."/>
            <person name="Stelly D."/>
            <person name="Grimwood J."/>
            <person name="Schmutz J."/>
        </authorList>
    </citation>
    <scope>NUCLEOTIDE SEQUENCE [LARGE SCALE GENOMIC DNA]</scope>
    <source>
        <strain evidence="1">1408120.09</strain>
    </source>
</reference>
<keyword evidence="2" id="KW-1185">Reference proteome</keyword>
<evidence type="ECO:0000313" key="2">
    <source>
        <dbReference type="Proteomes" id="UP000323597"/>
    </source>
</evidence>
<evidence type="ECO:0000313" key="1">
    <source>
        <dbReference type="EMBL" id="TYI54398.1"/>
    </source>
</evidence>
<dbReference type="PANTHER" id="PTHR47723:SF19">
    <property type="entry name" value="POLYNUCLEOTIDYL TRANSFERASE, RIBONUCLEASE H-LIKE SUPERFAMILY PROTEIN"/>
    <property type="match status" value="1"/>
</dbReference>
<gene>
    <name evidence="1" type="ORF">E1A91_D11G071700v1</name>
</gene>
<sequence>MNPKTEILLGWEKPTDQTVKINTNSSCNIHEGIVGVRGGYKDVIVQIDFLISARNDRKRGWREASPILPVTIIRELIQRDWYCDLCFVPRQRNFVADRMAKTSLRIIDRRHFMDHLPQSVLQLKADMESVILSRIVHTI</sequence>
<evidence type="ECO:0008006" key="3">
    <source>
        <dbReference type="Google" id="ProtNLM"/>
    </source>
</evidence>
<dbReference type="EMBL" id="CM017659">
    <property type="protein sequence ID" value="TYI54398.1"/>
    <property type="molecule type" value="Genomic_DNA"/>
</dbReference>
<dbReference type="InterPro" id="IPR053151">
    <property type="entry name" value="RNase_H-like"/>
</dbReference>
<organism evidence="1 2">
    <name type="scientific">Gossypium mustelinum</name>
    <name type="common">Cotton</name>
    <name type="synonym">Gossypium caicoense</name>
    <dbReference type="NCBI Taxonomy" id="34275"/>
    <lineage>
        <taxon>Eukaryota</taxon>
        <taxon>Viridiplantae</taxon>
        <taxon>Streptophyta</taxon>
        <taxon>Embryophyta</taxon>
        <taxon>Tracheophyta</taxon>
        <taxon>Spermatophyta</taxon>
        <taxon>Magnoliopsida</taxon>
        <taxon>eudicotyledons</taxon>
        <taxon>Gunneridae</taxon>
        <taxon>Pentapetalae</taxon>
        <taxon>rosids</taxon>
        <taxon>malvids</taxon>
        <taxon>Malvales</taxon>
        <taxon>Malvaceae</taxon>
        <taxon>Malvoideae</taxon>
        <taxon>Gossypium</taxon>
    </lineage>
</organism>
<protein>
    <recommendedName>
        <fullName evidence="3">RNase H type-1 domain-containing protein</fullName>
    </recommendedName>
</protein>
<dbReference type="Proteomes" id="UP000323597">
    <property type="component" value="Chromosome D11"/>
</dbReference>